<proteinExistence type="predicted"/>
<dbReference type="EMBL" id="JAGTJJ010000077">
    <property type="protein sequence ID" value="MDC3988572.1"/>
    <property type="molecule type" value="Genomic_DNA"/>
</dbReference>
<accession>A0A9X3XE49</accession>
<dbReference type="Proteomes" id="UP001151081">
    <property type="component" value="Unassembled WGS sequence"/>
</dbReference>
<gene>
    <name evidence="2" type="ORF">KEG57_49350</name>
</gene>
<evidence type="ECO:0000313" key="2">
    <source>
        <dbReference type="EMBL" id="MDC3988572.1"/>
    </source>
</evidence>
<reference evidence="2 3" key="1">
    <citation type="submission" date="2021-04" db="EMBL/GenBank/DDBJ databases">
        <title>Genome analysis of Polyangium sp.</title>
        <authorList>
            <person name="Li Y."/>
            <person name="Wang J."/>
        </authorList>
    </citation>
    <scope>NUCLEOTIDE SEQUENCE [LARGE SCALE GENOMIC DNA]</scope>
    <source>
        <strain evidence="2 3">SDU14</strain>
    </source>
</reference>
<feature type="non-terminal residue" evidence="2">
    <location>
        <position position="1"/>
    </location>
</feature>
<dbReference type="RefSeq" id="WP_272459837.1">
    <property type="nucleotide sequence ID" value="NZ_JAGTJJ010000077.1"/>
</dbReference>
<name>A0A9X3XE49_9BACT</name>
<comment type="caution">
    <text evidence="2">The sequence shown here is derived from an EMBL/GenBank/DDBJ whole genome shotgun (WGS) entry which is preliminary data.</text>
</comment>
<feature type="domain" description="DUF1731" evidence="1">
    <location>
        <begin position="1"/>
        <end position="31"/>
    </location>
</feature>
<keyword evidence="3" id="KW-1185">Reference proteome</keyword>
<dbReference type="Pfam" id="PF08338">
    <property type="entry name" value="DUF1731"/>
    <property type="match status" value="1"/>
</dbReference>
<dbReference type="AlphaFoldDB" id="A0A9X3XE49"/>
<protein>
    <submittedName>
        <fullName evidence="2">DUF1731 domain-containing protein</fullName>
    </submittedName>
</protein>
<sequence length="34" mass="3643">VTTGQRVVPARAKELGYVFQYPSLVPALASILTP</sequence>
<organism evidence="2 3">
    <name type="scientific">Polyangium jinanense</name>
    <dbReference type="NCBI Taxonomy" id="2829994"/>
    <lineage>
        <taxon>Bacteria</taxon>
        <taxon>Pseudomonadati</taxon>
        <taxon>Myxococcota</taxon>
        <taxon>Polyangia</taxon>
        <taxon>Polyangiales</taxon>
        <taxon>Polyangiaceae</taxon>
        <taxon>Polyangium</taxon>
    </lineage>
</organism>
<evidence type="ECO:0000259" key="1">
    <source>
        <dbReference type="Pfam" id="PF08338"/>
    </source>
</evidence>
<evidence type="ECO:0000313" key="3">
    <source>
        <dbReference type="Proteomes" id="UP001151081"/>
    </source>
</evidence>
<dbReference type="InterPro" id="IPR013549">
    <property type="entry name" value="DUF1731"/>
</dbReference>